<evidence type="ECO:0000313" key="2">
    <source>
        <dbReference type="EMBL" id="KAG1775448.1"/>
    </source>
</evidence>
<dbReference type="EMBL" id="JABBWD010000034">
    <property type="protein sequence ID" value="KAG1775448.1"/>
    <property type="molecule type" value="Genomic_DNA"/>
</dbReference>
<protein>
    <submittedName>
        <fullName evidence="2">Uncharacterized protein</fullName>
    </submittedName>
</protein>
<proteinExistence type="predicted"/>
<gene>
    <name evidence="2" type="ORF">EV702DRAFT_1118901</name>
</gene>
<sequence>MIPVSACSVSLWGTFFFASFRLSMYSNSTIIRSGTMLSLAVLVVCPYLLWRSACHGLRLYFDHKHLWMTHIYSDMRYLPACPCLR</sequence>
<keyword evidence="1" id="KW-0812">Transmembrane</keyword>
<keyword evidence="3" id="KW-1185">Reference proteome</keyword>
<dbReference type="AlphaFoldDB" id="A0A9P6ZRJ1"/>
<feature type="transmembrane region" description="Helical" evidence="1">
    <location>
        <begin position="30"/>
        <end position="50"/>
    </location>
</feature>
<name>A0A9P6ZRJ1_9AGAM</name>
<evidence type="ECO:0000313" key="3">
    <source>
        <dbReference type="Proteomes" id="UP000714275"/>
    </source>
</evidence>
<dbReference type="Proteomes" id="UP000714275">
    <property type="component" value="Unassembled WGS sequence"/>
</dbReference>
<comment type="caution">
    <text evidence="2">The sequence shown here is derived from an EMBL/GenBank/DDBJ whole genome shotgun (WGS) entry which is preliminary data.</text>
</comment>
<keyword evidence="1" id="KW-0472">Membrane</keyword>
<evidence type="ECO:0000256" key="1">
    <source>
        <dbReference type="SAM" id="Phobius"/>
    </source>
</evidence>
<organism evidence="2 3">
    <name type="scientific">Suillus placidus</name>
    <dbReference type="NCBI Taxonomy" id="48579"/>
    <lineage>
        <taxon>Eukaryota</taxon>
        <taxon>Fungi</taxon>
        <taxon>Dikarya</taxon>
        <taxon>Basidiomycota</taxon>
        <taxon>Agaricomycotina</taxon>
        <taxon>Agaricomycetes</taxon>
        <taxon>Agaricomycetidae</taxon>
        <taxon>Boletales</taxon>
        <taxon>Suillineae</taxon>
        <taxon>Suillaceae</taxon>
        <taxon>Suillus</taxon>
    </lineage>
</organism>
<reference evidence="2" key="1">
    <citation type="journal article" date="2020" name="New Phytol.">
        <title>Comparative genomics reveals dynamic genome evolution in host specialist ectomycorrhizal fungi.</title>
        <authorList>
            <person name="Lofgren L.A."/>
            <person name="Nguyen N.H."/>
            <person name="Vilgalys R."/>
            <person name="Ruytinx J."/>
            <person name="Liao H.L."/>
            <person name="Branco S."/>
            <person name="Kuo A."/>
            <person name="LaButti K."/>
            <person name="Lipzen A."/>
            <person name="Andreopoulos W."/>
            <person name="Pangilinan J."/>
            <person name="Riley R."/>
            <person name="Hundley H."/>
            <person name="Na H."/>
            <person name="Barry K."/>
            <person name="Grigoriev I.V."/>
            <person name="Stajich J.E."/>
            <person name="Kennedy P.G."/>
        </authorList>
    </citation>
    <scope>NUCLEOTIDE SEQUENCE</scope>
    <source>
        <strain evidence="2">DOB743</strain>
    </source>
</reference>
<keyword evidence="1" id="KW-1133">Transmembrane helix</keyword>
<accession>A0A9P6ZRJ1</accession>